<dbReference type="EMBL" id="LR026988">
    <property type="protein sequence ID" value="VDB83615.1"/>
    <property type="molecule type" value="Genomic_DNA"/>
</dbReference>
<protein>
    <submittedName>
        <fullName evidence="2">Bgt-51697</fullName>
    </submittedName>
</protein>
<gene>
    <name evidence="2" type="ORF">BGT96224V316_LOCUS2810</name>
</gene>
<evidence type="ECO:0000313" key="3">
    <source>
        <dbReference type="Proteomes" id="UP000324639"/>
    </source>
</evidence>
<evidence type="ECO:0000313" key="2">
    <source>
        <dbReference type="EMBL" id="VDB83615.1"/>
    </source>
</evidence>
<keyword evidence="3" id="KW-1185">Reference proteome</keyword>
<reference evidence="2 3" key="1">
    <citation type="submission" date="2018-08" db="EMBL/GenBank/DDBJ databases">
        <authorList>
            <person name="Muller C M."/>
        </authorList>
    </citation>
    <scope>NUCLEOTIDE SEQUENCE [LARGE SCALE GENOMIC DNA]</scope>
</reference>
<name>A0A9X9MET1_BLUGR</name>
<proteinExistence type="predicted"/>
<feature type="domain" description="Fungal-type protein kinase" evidence="1">
    <location>
        <begin position="1"/>
        <end position="64"/>
    </location>
</feature>
<dbReference type="InterPro" id="IPR040976">
    <property type="entry name" value="Pkinase_fungal"/>
</dbReference>
<evidence type="ECO:0000259" key="1">
    <source>
        <dbReference type="Pfam" id="PF17667"/>
    </source>
</evidence>
<accession>A0A9X9MET1</accession>
<dbReference type="AlphaFoldDB" id="A0A9X9MET1"/>
<organism evidence="2 3">
    <name type="scientific">Blumeria graminis f. sp. tritici</name>
    <dbReference type="NCBI Taxonomy" id="62690"/>
    <lineage>
        <taxon>Eukaryota</taxon>
        <taxon>Fungi</taxon>
        <taxon>Dikarya</taxon>
        <taxon>Ascomycota</taxon>
        <taxon>Pezizomycotina</taxon>
        <taxon>Leotiomycetes</taxon>
        <taxon>Erysiphales</taxon>
        <taxon>Erysiphaceae</taxon>
        <taxon>Blumeria</taxon>
    </lineage>
</organism>
<dbReference type="Proteomes" id="UP000324639">
    <property type="component" value="Chromosome Bgt_-05"/>
</dbReference>
<dbReference type="Pfam" id="PF17667">
    <property type="entry name" value="Pkinase_fungal"/>
    <property type="match status" value="1"/>
</dbReference>
<sequence>MMIDLDHSIGLIESLKTDENLSLIGTMKFMAIERLKVAVKKEPTIQRTIWHDLESFFYVFLVGCIEYEVVPVSKSSNLDRWCTEDIASNYKSKLGYISASKI</sequence>